<dbReference type="OrthoDB" id="9786584at2"/>
<dbReference type="PANTHER" id="PTHR43489:SF6">
    <property type="entry name" value="HYDROXYPYRUVATE ISOMERASE-RELATED"/>
    <property type="match status" value="1"/>
</dbReference>
<dbReference type="Gene3D" id="3.20.20.150">
    <property type="entry name" value="Divalent-metal-dependent TIM barrel enzymes"/>
    <property type="match status" value="1"/>
</dbReference>
<dbReference type="GO" id="GO:0046487">
    <property type="term" value="P:glyoxylate metabolic process"/>
    <property type="evidence" value="ECO:0007669"/>
    <property type="project" value="TreeGrafter"/>
</dbReference>
<dbReference type="InterPro" id="IPR050417">
    <property type="entry name" value="Sugar_Epim/Isomerase"/>
</dbReference>
<dbReference type="PATRIC" id="fig|134601.6.peg.2764"/>
<dbReference type="STRING" id="134601.AFA91_13315"/>
<evidence type="ECO:0000256" key="2">
    <source>
        <dbReference type="PIRNR" id="PIRNR006241"/>
    </source>
</evidence>
<evidence type="ECO:0000256" key="3">
    <source>
        <dbReference type="PIRSR" id="PIRSR006241-50"/>
    </source>
</evidence>
<evidence type="ECO:0000313" key="6">
    <source>
        <dbReference type="Proteomes" id="UP000062255"/>
    </source>
</evidence>
<keyword evidence="1 2" id="KW-0413">Isomerase</keyword>
<evidence type="ECO:0000313" key="5">
    <source>
        <dbReference type="EMBL" id="AKS32693.1"/>
    </source>
</evidence>
<feature type="domain" description="Xylose isomerase-like TIM barrel" evidence="4">
    <location>
        <begin position="24"/>
        <end position="256"/>
    </location>
</feature>
<dbReference type="SUPFAM" id="SSF51658">
    <property type="entry name" value="Xylose isomerase-like"/>
    <property type="match status" value="1"/>
</dbReference>
<evidence type="ECO:0000259" key="4">
    <source>
        <dbReference type="Pfam" id="PF01261"/>
    </source>
</evidence>
<reference evidence="5 6" key="1">
    <citation type="submission" date="2015-07" db="EMBL/GenBank/DDBJ databases">
        <title>Complete genome sequence of Mycobacterium goodii X7B, a facultative thermophilic biodesulfurizing bacterium.</title>
        <authorList>
            <person name="Yu B."/>
            <person name="Li F."/>
            <person name="Xu P."/>
        </authorList>
    </citation>
    <scope>NUCLEOTIDE SEQUENCE [LARGE SCALE GENOMIC DNA]</scope>
    <source>
        <strain evidence="5 6">X7B</strain>
    </source>
</reference>
<dbReference type="InterPro" id="IPR026040">
    <property type="entry name" value="HyI-like"/>
</dbReference>
<dbReference type="InterPro" id="IPR036237">
    <property type="entry name" value="Xyl_isomerase-like_sf"/>
</dbReference>
<dbReference type="PANTHER" id="PTHR43489">
    <property type="entry name" value="ISOMERASE"/>
    <property type="match status" value="1"/>
</dbReference>
<comment type="similarity">
    <text evidence="2">Belongs to the hyi family.</text>
</comment>
<feature type="active site" description="Proton donor/acceptor" evidence="3">
    <location>
        <position position="151"/>
    </location>
</feature>
<organism evidence="5 6">
    <name type="scientific">Mycolicibacterium goodii</name>
    <name type="common">Mycobacterium goodii</name>
    <dbReference type="NCBI Taxonomy" id="134601"/>
    <lineage>
        <taxon>Bacteria</taxon>
        <taxon>Bacillati</taxon>
        <taxon>Actinomycetota</taxon>
        <taxon>Actinomycetes</taxon>
        <taxon>Mycobacteriales</taxon>
        <taxon>Mycobacteriaceae</taxon>
        <taxon>Mycolicibacterium</taxon>
    </lineage>
</organism>
<dbReference type="GO" id="GO:0008903">
    <property type="term" value="F:hydroxypyruvate isomerase activity"/>
    <property type="evidence" value="ECO:0007669"/>
    <property type="project" value="TreeGrafter"/>
</dbReference>
<sequence>MPASPYTVNCSILFTDTPLLQRPEAARAAGFDAVEFWWPFAEATPSDREVDDFVRAISDAGVQLTGLNFAAGDMPGGERGILSHPGRSADFRASVDIAIDIANRLGTKAFNALYGNRRDDATTDEQDEAAIENLIYAAQATRAIDGVVLIEPVSGAPLYPLKLAADAVAVIDCVAAQSDGAATNLRLLADVYHLSVNGDDVEAALEGYADLIGHVQIADAPGRGEPGTGSLPLAGYLEQLAGYGYRGYVGLEYKASLEDPFEWLPVEHRSVPARADR</sequence>
<proteinExistence type="inferred from homology"/>
<keyword evidence="5" id="KW-0670">Pyruvate</keyword>
<dbReference type="KEGG" id="mgo:AFA91_13315"/>
<dbReference type="PIRSF" id="PIRSF006241">
    <property type="entry name" value="HyI"/>
    <property type="match status" value="1"/>
</dbReference>
<protein>
    <submittedName>
        <fullName evidence="5">Hydroxypyruvate isomerase</fullName>
    </submittedName>
</protein>
<dbReference type="Pfam" id="PF01261">
    <property type="entry name" value="AP_endonuc_2"/>
    <property type="match status" value="1"/>
</dbReference>
<dbReference type="Proteomes" id="UP000062255">
    <property type="component" value="Chromosome"/>
</dbReference>
<dbReference type="RefSeq" id="WP_049745124.1">
    <property type="nucleotide sequence ID" value="NZ_CP012150.1"/>
</dbReference>
<gene>
    <name evidence="5" type="ORF">AFA91_13315</name>
</gene>
<evidence type="ECO:0000256" key="1">
    <source>
        <dbReference type="ARBA" id="ARBA00023235"/>
    </source>
</evidence>
<dbReference type="InterPro" id="IPR013022">
    <property type="entry name" value="Xyl_isomerase-like_TIM-brl"/>
</dbReference>
<dbReference type="AlphaFoldDB" id="A0A0K0X5X1"/>
<dbReference type="EMBL" id="CP012150">
    <property type="protein sequence ID" value="AKS32693.1"/>
    <property type="molecule type" value="Genomic_DNA"/>
</dbReference>
<feature type="active site" description="Proton donor/acceptor" evidence="3">
    <location>
        <position position="252"/>
    </location>
</feature>
<name>A0A0K0X5X1_MYCGD</name>
<accession>A0A0K0X5X1</accession>